<evidence type="ECO:0000313" key="2">
    <source>
        <dbReference type="Proteomes" id="UP000264062"/>
    </source>
</evidence>
<comment type="caution">
    <text evidence="1">The sequence shown here is derived from an EMBL/GenBank/DDBJ whole genome shotgun (WGS) entry which is preliminary data.</text>
</comment>
<name>A0A350HAD2_UNCW3</name>
<sequence length="341" mass="39458">MGKKWMIAVLLFLFLMCIQLTADFAEILTYIHSPAVMGLAPSIVSFNTGSLSGIENPALTGMNQATTLYYQNSRWIPMEYFDIHLLSVGSHWSKFSFSVTAYNYDEGEWVLYRTVMGNLSVRVSENLLIGANINYFYEYYKSIYPLRENDEERFMNGDIGAHYTKKFIGEKFNSALMLGLSADNVRIGVNDDNSYKGGVAYRIEDEKNTIPLIDEMTFFLEDAQRYFVWFDYDLYSMNYLTLGCEVNAFDGFFFRGGVTRGQYPNEYRDEDDTLALSGWCINYGVGFETEYKSGLFKEYPLYIKINFSGMPRHYLSDWWLYEDGFWGYGLSFELNTGFGNK</sequence>
<reference evidence="1 2" key="1">
    <citation type="journal article" date="2018" name="Nat. Biotechnol.">
        <title>A standardized bacterial taxonomy based on genome phylogeny substantially revises the tree of life.</title>
        <authorList>
            <person name="Parks D.H."/>
            <person name="Chuvochina M."/>
            <person name="Waite D.W."/>
            <person name="Rinke C."/>
            <person name="Skarshewski A."/>
            <person name="Chaumeil P.A."/>
            <person name="Hugenholtz P."/>
        </authorList>
    </citation>
    <scope>NUCLEOTIDE SEQUENCE [LARGE SCALE GENOMIC DNA]</scope>
    <source>
        <strain evidence="1">UBA9956</strain>
    </source>
</reference>
<gene>
    <name evidence="1" type="ORF">DCW38_04880</name>
</gene>
<dbReference type="Proteomes" id="UP000264062">
    <property type="component" value="Unassembled WGS sequence"/>
</dbReference>
<accession>A0A350HAD2</accession>
<evidence type="ECO:0000313" key="1">
    <source>
        <dbReference type="EMBL" id="HAV92498.1"/>
    </source>
</evidence>
<dbReference type="EMBL" id="DMZY01000142">
    <property type="protein sequence ID" value="HAV92498.1"/>
    <property type="molecule type" value="Genomic_DNA"/>
</dbReference>
<dbReference type="AlphaFoldDB" id="A0A350HAD2"/>
<evidence type="ECO:0008006" key="3">
    <source>
        <dbReference type="Google" id="ProtNLM"/>
    </source>
</evidence>
<protein>
    <recommendedName>
        <fullName evidence="3">PorV/PorQ family protein</fullName>
    </recommendedName>
</protein>
<organism evidence="1 2">
    <name type="scientific">candidate division WOR-3 bacterium</name>
    <dbReference type="NCBI Taxonomy" id="2052148"/>
    <lineage>
        <taxon>Bacteria</taxon>
        <taxon>Bacteria division WOR-3</taxon>
    </lineage>
</organism>
<proteinExistence type="predicted"/>